<comment type="similarity">
    <text evidence="1 2">Belongs to the anti-sigma-factor antagonist family.</text>
</comment>
<dbReference type="Pfam" id="PF01740">
    <property type="entry name" value="STAS"/>
    <property type="match status" value="1"/>
</dbReference>
<dbReference type="SUPFAM" id="SSF52091">
    <property type="entry name" value="SpoIIaa-like"/>
    <property type="match status" value="1"/>
</dbReference>
<dbReference type="EMBL" id="FOSW01000009">
    <property type="protein sequence ID" value="SFL34194.1"/>
    <property type="molecule type" value="Genomic_DNA"/>
</dbReference>
<proteinExistence type="inferred from homology"/>
<evidence type="ECO:0000256" key="2">
    <source>
        <dbReference type="RuleBase" id="RU003749"/>
    </source>
</evidence>
<dbReference type="PROSITE" id="PS50801">
    <property type="entry name" value="STAS"/>
    <property type="match status" value="1"/>
</dbReference>
<dbReference type="Proteomes" id="UP000199152">
    <property type="component" value="Unassembled WGS sequence"/>
</dbReference>
<dbReference type="InterPro" id="IPR002645">
    <property type="entry name" value="STAS_dom"/>
</dbReference>
<dbReference type="InParanoid" id="A0A1I4GW23"/>
<dbReference type="InterPro" id="IPR003658">
    <property type="entry name" value="Anti-sigma_ant"/>
</dbReference>
<accession>A0A1I4GW23</accession>
<sequence>MTATSLPPSQDLVSVDVTAVDDRVRLTVVGEVDSSSAPALRAALGDVLVAGVTQVIVDLDGVTFLDSAGLCVLAGAHRQATELGLRLRILASGRPVIRPLQLTGLWELLDVEQVEPSSGAA</sequence>
<evidence type="ECO:0000313" key="4">
    <source>
        <dbReference type="EMBL" id="SFL34194.1"/>
    </source>
</evidence>
<organism evidence="4 5">
    <name type="scientific">Geodermatophilus ruber</name>
    <dbReference type="NCBI Taxonomy" id="504800"/>
    <lineage>
        <taxon>Bacteria</taxon>
        <taxon>Bacillati</taxon>
        <taxon>Actinomycetota</taxon>
        <taxon>Actinomycetes</taxon>
        <taxon>Geodermatophilales</taxon>
        <taxon>Geodermatophilaceae</taxon>
        <taxon>Geodermatophilus</taxon>
    </lineage>
</organism>
<evidence type="ECO:0000259" key="3">
    <source>
        <dbReference type="PROSITE" id="PS50801"/>
    </source>
</evidence>
<evidence type="ECO:0000313" key="5">
    <source>
        <dbReference type="Proteomes" id="UP000199152"/>
    </source>
</evidence>
<evidence type="ECO:0000256" key="1">
    <source>
        <dbReference type="ARBA" id="ARBA00009013"/>
    </source>
</evidence>
<dbReference type="Gene3D" id="3.30.750.24">
    <property type="entry name" value="STAS domain"/>
    <property type="match status" value="1"/>
</dbReference>
<protein>
    <recommendedName>
        <fullName evidence="2">Anti-sigma factor antagonist</fullName>
    </recommendedName>
</protein>
<dbReference type="InterPro" id="IPR036513">
    <property type="entry name" value="STAS_dom_sf"/>
</dbReference>
<keyword evidence="5" id="KW-1185">Reference proteome</keyword>
<dbReference type="CDD" id="cd07043">
    <property type="entry name" value="STAS_anti-anti-sigma_factors"/>
    <property type="match status" value="1"/>
</dbReference>
<dbReference type="STRING" id="504800.SAMN04488085_109210"/>
<feature type="domain" description="STAS" evidence="3">
    <location>
        <begin position="13"/>
        <end position="121"/>
    </location>
</feature>
<dbReference type="GO" id="GO:0043856">
    <property type="term" value="F:anti-sigma factor antagonist activity"/>
    <property type="evidence" value="ECO:0007669"/>
    <property type="project" value="InterPro"/>
</dbReference>
<gene>
    <name evidence="4" type="ORF">SAMN04488085_109210</name>
</gene>
<dbReference type="PANTHER" id="PTHR33495:SF2">
    <property type="entry name" value="ANTI-SIGMA FACTOR ANTAGONIST TM_1081-RELATED"/>
    <property type="match status" value="1"/>
</dbReference>
<reference evidence="4 5" key="1">
    <citation type="submission" date="2016-10" db="EMBL/GenBank/DDBJ databases">
        <authorList>
            <person name="de Groot N.N."/>
        </authorList>
    </citation>
    <scope>NUCLEOTIDE SEQUENCE [LARGE SCALE GENOMIC DNA]</scope>
    <source>
        <strain evidence="4 5">DSM 45317</strain>
    </source>
</reference>
<dbReference type="PANTHER" id="PTHR33495">
    <property type="entry name" value="ANTI-SIGMA FACTOR ANTAGONIST TM_1081-RELATED-RELATED"/>
    <property type="match status" value="1"/>
</dbReference>
<dbReference type="AlphaFoldDB" id="A0A1I4GW23"/>
<dbReference type="NCBIfam" id="TIGR00377">
    <property type="entry name" value="ant_ant_sig"/>
    <property type="match status" value="1"/>
</dbReference>
<name>A0A1I4GW23_9ACTN</name>